<protein>
    <recommendedName>
        <fullName evidence="5">Germination protein YpeB</fullName>
    </recommendedName>
</protein>
<dbReference type="AlphaFoldDB" id="A0A0D0HNP6"/>
<dbReference type="InterPro" id="IPR014239">
    <property type="entry name" value="YpeB_PepSY1-2"/>
</dbReference>
<evidence type="ECO:0000259" key="2">
    <source>
        <dbReference type="Pfam" id="PF20769"/>
    </source>
</evidence>
<dbReference type="RefSeq" id="WP_042535536.1">
    <property type="nucleotide sequence ID" value="NZ_JXTG01000010.1"/>
</dbReference>
<organism evidence="3 4">
    <name type="scientific">Anoxybacillus ayderensis</name>
    <dbReference type="NCBI Taxonomy" id="265546"/>
    <lineage>
        <taxon>Bacteria</taxon>
        <taxon>Bacillati</taxon>
        <taxon>Bacillota</taxon>
        <taxon>Bacilli</taxon>
        <taxon>Bacillales</taxon>
        <taxon>Anoxybacillaceae</taxon>
        <taxon>Anoxybacillus</taxon>
    </lineage>
</organism>
<dbReference type="PATRIC" id="fig|265546.4.peg.1954"/>
<reference evidence="3 4" key="1">
    <citation type="submission" date="2015-01" db="EMBL/GenBank/DDBJ databases">
        <title>Genome sequence of Anoxybacillus ayderensis strain AB04.</title>
        <authorList>
            <person name="Belduz A.O."/>
            <person name="Canakci S."/>
            <person name="Chan K.-G."/>
            <person name="Kahar U.M."/>
            <person name="Yaakob A.S."/>
            <person name="Chan C.S."/>
            <person name="Goh K.M."/>
        </authorList>
    </citation>
    <scope>NUCLEOTIDE SEQUENCE [LARGE SCALE GENOMIC DNA]</scope>
    <source>
        <strain evidence="3 4">AB04</strain>
    </source>
</reference>
<dbReference type="Pfam" id="PF14620">
    <property type="entry name" value="YPEB_PepSY1-2"/>
    <property type="match status" value="1"/>
</dbReference>
<name>A0A0D0HNP6_9BACL</name>
<dbReference type="Proteomes" id="UP000032047">
    <property type="component" value="Unassembled WGS sequence"/>
</dbReference>
<dbReference type="Pfam" id="PF20769">
    <property type="entry name" value="YPEB_N"/>
    <property type="match status" value="1"/>
</dbReference>
<evidence type="ECO:0000313" key="4">
    <source>
        <dbReference type="Proteomes" id="UP000032047"/>
    </source>
</evidence>
<comment type="caution">
    <text evidence="3">The sequence shown here is derived from an EMBL/GenBank/DDBJ whole genome shotgun (WGS) entry which is preliminary data.</text>
</comment>
<feature type="domain" description="Sporulation protein YpeB PepSY1 and PepSY2" evidence="1">
    <location>
        <begin position="180"/>
        <end position="372"/>
    </location>
</feature>
<dbReference type="InterPro" id="IPR048402">
    <property type="entry name" value="YpeB_N"/>
</dbReference>
<accession>A0A0D0HNP6</accession>
<proteinExistence type="predicted"/>
<evidence type="ECO:0000259" key="1">
    <source>
        <dbReference type="Pfam" id="PF14620"/>
    </source>
</evidence>
<gene>
    <name evidence="3" type="ORF">JV16_01952</name>
</gene>
<feature type="domain" description="Sporulation protein YpeB N-terminal" evidence="2">
    <location>
        <begin position="27"/>
        <end position="162"/>
    </location>
</feature>
<evidence type="ECO:0008006" key="5">
    <source>
        <dbReference type="Google" id="ProtNLM"/>
    </source>
</evidence>
<dbReference type="GO" id="GO:0009847">
    <property type="term" value="P:spore germination"/>
    <property type="evidence" value="ECO:0007669"/>
    <property type="project" value="InterPro"/>
</dbReference>
<keyword evidence="4" id="KW-1185">Reference proteome</keyword>
<dbReference type="EMBL" id="JXTG01000010">
    <property type="protein sequence ID" value="KIP20852.1"/>
    <property type="molecule type" value="Genomic_DNA"/>
</dbReference>
<sequence length="448" mass="51114">MLRILLIGALSIGIAGTAYWGYREHQQKNAILIHAENNYQRAFHDLTYQIDLLHDQIGTTLAMNSRQSLSPALAEVWRLASEAHATVGQLPLSLLPFNKTEEFLSNIGSFSYRAAIRDLDKQPLNAEEYKTLQQLYKKSADIQQELRNVQHLVLENNLRWMDVELALATNNRPNDNTIIDGFKTVEKNVQSYNETDFGPSFTSIEKRTKGFEHISGKKITKEEAKQIAKTFLGLKGNEDIQVVHSGEGASDAFYSVTIKHPKTKSETYMDITEKGGYPIWVIENRPVNKQNISLNEATMRGLQFLKQHKFNNFELYESTQYDHVAVLTFVTAQDGVRIYPESIKMKIALDDGNIIGFSARDYLSSKRERKIPKPSISIEQARKKMNPNVAIMEERKAIIMNNMNQEVLCYEFLGTLGDDTYRIFINAQNGIEEKVEKLQNPEPIYGEI</sequence>
<dbReference type="NCBIfam" id="TIGR02889">
    <property type="entry name" value="spore_YpeB"/>
    <property type="match status" value="1"/>
</dbReference>
<evidence type="ECO:0000313" key="3">
    <source>
        <dbReference type="EMBL" id="KIP20852.1"/>
    </source>
</evidence>